<evidence type="ECO:0000313" key="1">
    <source>
        <dbReference type="EMBL" id="CAK0798016.1"/>
    </source>
</evidence>
<gene>
    <name evidence="1" type="ORF">PCOR1329_LOCUS6925</name>
</gene>
<reference evidence="1" key="1">
    <citation type="submission" date="2023-10" db="EMBL/GenBank/DDBJ databases">
        <authorList>
            <person name="Chen Y."/>
            <person name="Shah S."/>
            <person name="Dougan E. K."/>
            <person name="Thang M."/>
            <person name="Chan C."/>
        </authorList>
    </citation>
    <scope>NUCLEOTIDE SEQUENCE [LARGE SCALE GENOMIC DNA]</scope>
</reference>
<dbReference type="Proteomes" id="UP001189429">
    <property type="component" value="Unassembled WGS sequence"/>
</dbReference>
<accession>A0ABN9PXJ4</accession>
<organism evidence="1 2">
    <name type="scientific">Prorocentrum cordatum</name>
    <dbReference type="NCBI Taxonomy" id="2364126"/>
    <lineage>
        <taxon>Eukaryota</taxon>
        <taxon>Sar</taxon>
        <taxon>Alveolata</taxon>
        <taxon>Dinophyceae</taxon>
        <taxon>Prorocentrales</taxon>
        <taxon>Prorocentraceae</taxon>
        <taxon>Prorocentrum</taxon>
    </lineage>
</organism>
<comment type="caution">
    <text evidence="1">The sequence shown here is derived from an EMBL/GenBank/DDBJ whole genome shotgun (WGS) entry which is preliminary data.</text>
</comment>
<feature type="non-terminal residue" evidence="1">
    <location>
        <position position="1"/>
    </location>
</feature>
<keyword evidence="2" id="KW-1185">Reference proteome</keyword>
<feature type="non-terminal residue" evidence="1">
    <location>
        <position position="58"/>
    </location>
</feature>
<protein>
    <submittedName>
        <fullName evidence="1">Uncharacterized protein</fullName>
    </submittedName>
</protein>
<proteinExistence type="predicted"/>
<name>A0ABN9PXJ4_9DINO</name>
<dbReference type="EMBL" id="CAUYUJ010001870">
    <property type="protein sequence ID" value="CAK0798016.1"/>
    <property type="molecule type" value="Genomic_DNA"/>
</dbReference>
<evidence type="ECO:0000313" key="2">
    <source>
        <dbReference type="Proteomes" id="UP001189429"/>
    </source>
</evidence>
<sequence length="58" mass="6316">SGGKSALDAAKRHGRMCIVVHWAHSQIIGHKPEKKSDLKNLAMKVREQLAKKGIGDGK</sequence>